<accession>A0ABD0J7C7</accession>
<feature type="compositionally biased region" description="Polar residues" evidence="1">
    <location>
        <begin position="44"/>
        <end position="60"/>
    </location>
</feature>
<feature type="region of interest" description="Disordered" evidence="1">
    <location>
        <begin position="34"/>
        <end position="60"/>
    </location>
</feature>
<evidence type="ECO:0000313" key="3">
    <source>
        <dbReference type="Proteomes" id="UP001519460"/>
    </source>
</evidence>
<reference evidence="2 3" key="1">
    <citation type="journal article" date="2023" name="Sci. Data">
        <title>Genome assembly of the Korean intertidal mud-creeper Batillaria attramentaria.</title>
        <authorList>
            <person name="Patra A.K."/>
            <person name="Ho P.T."/>
            <person name="Jun S."/>
            <person name="Lee S.J."/>
            <person name="Kim Y."/>
            <person name="Won Y.J."/>
        </authorList>
    </citation>
    <scope>NUCLEOTIDE SEQUENCE [LARGE SCALE GENOMIC DNA]</scope>
    <source>
        <strain evidence="2">Wonlab-2016</strain>
    </source>
</reference>
<sequence length="90" mass="10673">MLFHRYLLARTCQRFLTETNPVAELRMYPDKTEQVCRPRRTPEYQASPSRRTEQESGISSTDYRAEIMEEDSISFICMACAWWWSCLLAL</sequence>
<comment type="caution">
    <text evidence="2">The sequence shown here is derived from an EMBL/GenBank/DDBJ whole genome shotgun (WGS) entry which is preliminary data.</text>
</comment>
<dbReference type="Proteomes" id="UP001519460">
    <property type="component" value="Unassembled WGS sequence"/>
</dbReference>
<protein>
    <submittedName>
        <fullName evidence="2">Uncharacterized protein</fullName>
    </submittedName>
</protein>
<evidence type="ECO:0000313" key="2">
    <source>
        <dbReference type="EMBL" id="KAK7463248.1"/>
    </source>
</evidence>
<keyword evidence="3" id="KW-1185">Reference proteome</keyword>
<name>A0ABD0J7C7_9CAEN</name>
<dbReference type="AlphaFoldDB" id="A0ABD0J7C7"/>
<proteinExistence type="predicted"/>
<gene>
    <name evidence="2" type="ORF">BaRGS_00038185</name>
</gene>
<evidence type="ECO:0000256" key="1">
    <source>
        <dbReference type="SAM" id="MobiDB-lite"/>
    </source>
</evidence>
<organism evidence="2 3">
    <name type="scientific">Batillaria attramentaria</name>
    <dbReference type="NCBI Taxonomy" id="370345"/>
    <lineage>
        <taxon>Eukaryota</taxon>
        <taxon>Metazoa</taxon>
        <taxon>Spiralia</taxon>
        <taxon>Lophotrochozoa</taxon>
        <taxon>Mollusca</taxon>
        <taxon>Gastropoda</taxon>
        <taxon>Caenogastropoda</taxon>
        <taxon>Sorbeoconcha</taxon>
        <taxon>Cerithioidea</taxon>
        <taxon>Batillariidae</taxon>
        <taxon>Batillaria</taxon>
    </lineage>
</organism>
<dbReference type="EMBL" id="JACVVK020000604">
    <property type="protein sequence ID" value="KAK7463248.1"/>
    <property type="molecule type" value="Genomic_DNA"/>
</dbReference>